<comment type="caution">
    <text evidence="1">The sequence shown here is derived from an EMBL/GenBank/DDBJ whole genome shotgun (WGS) entry which is preliminary data.</text>
</comment>
<evidence type="ECO:0000313" key="2">
    <source>
        <dbReference type="Proteomes" id="UP000541444"/>
    </source>
</evidence>
<sequence>MCFINRFGVIVQISLLHTAYGTLHHIFLNKSYKPCKHDSYSTNVFLKMKLYVQPVHHPVDKNYEMHPKPSPKKSSCWLLLLILSSET</sequence>
<reference evidence="1 2" key="1">
    <citation type="journal article" date="2020" name="IScience">
        <title>Genome Sequencing of the Endangered Kingdonia uniflora (Circaeasteraceae, Ranunculales) Reveals Potential Mechanisms of Evolutionary Specialization.</title>
        <authorList>
            <person name="Sun Y."/>
            <person name="Deng T."/>
            <person name="Zhang A."/>
            <person name="Moore M.J."/>
            <person name="Landis J.B."/>
            <person name="Lin N."/>
            <person name="Zhang H."/>
            <person name="Zhang X."/>
            <person name="Huang J."/>
            <person name="Zhang X."/>
            <person name="Sun H."/>
            <person name="Wang H."/>
        </authorList>
    </citation>
    <scope>NUCLEOTIDE SEQUENCE [LARGE SCALE GENOMIC DNA]</scope>
    <source>
        <strain evidence="1">TB1705</strain>
        <tissue evidence="1">Leaf</tissue>
    </source>
</reference>
<protein>
    <submittedName>
        <fullName evidence="1">Uncharacterized protein</fullName>
    </submittedName>
</protein>
<proteinExistence type="predicted"/>
<keyword evidence="2" id="KW-1185">Reference proteome</keyword>
<dbReference type="Proteomes" id="UP000541444">
    <property type="component" value="Unassembled WGS sequence"/>
</dbReference>
<evidence type="ECO:0000313" key="1">
    <source>
        <dbReference type="EMBL" id="KAF6160323.1"/>
    </source>
</evidence>
<organism evidence="1 2">
    <name type="scientific">Kingdonia uniflora</name>
    <dbReference type="NCBI Taxonomy" id="39325"/>
    <lineage>
        <taxon>Eukaryota</taxon>
        <taxon>Viridiplantae</taxon>
        <taxon>Streptophyta</taxon>
        <taxon>Embryophyta</taxon>
        <taxon>Tracheophyta</taxon>
        <taxon>Spermatophyta</taxon>
        <taxon>Magnoliopsida</taxon>
        <taxon>Ranunculales</taxon>
        <taxon>Circaeasteraceae</taxon>
        <taxon>Kingdonia</taxon>
    </lineage>
</organism>
<gene>
    <name evidence="1" type="ORF">GIB67_019092</name>
</gene>
<dbReference type="AlphaFoldDB" id="A0A7J7MZJ8"/>
<dbReference type="EMBL" id="JACGCM010001165">
    <property type="protein sequence ID" value="KAF6160323.1"/>
    <property type="molecule type" value="Genomic_DNA"/>
</dbReference>
<name>A0A7J7MZJ8_9MAGN</name>
<accession>A0A7J7MZJ8</accession>